<dbReference type="AlphaFoldDB" id="A0A226EGH6"/>
<dbReference type="EMBL" id="LNIX01000004">
    <property type="protein sequence ID" value="OXA56174.1"/>
    <property type="molecule type" value="Genomic_DNA"/>
</dbReference>
<dbReference type="Proteomes" id="UP000198287">
    <property type="component" value="Unassembled WGS sequence"/>
</dbReference>
<accession>A0A226EGH6</accession>
<sequence>MKTSSKLLLVFVAIAVVMILERIATSVVCKDFTAENKEDEGNKAKCPSILKTCISHKTFGSRCSDAPSGMKMNSCTKDTCLCDTDYCNTANDMSDSTKLVVVTLLGVRFLVRGFF</sequence>
<keyword evidence="3" id="KW-1185">Reference proteome</keyword>
<evidence type="ECO:0000313" key="3">
    <source>
        <dbReference type="Proteomes" id="UP000198287"/>
    </source>
</evidence>
<proteinExistence type="predicted"/>
<evidence type="ECO:0000313" key="2">
    <source>
        <dbReference type="EMBL" id="OXA56174.1"/>
    </source>
</evidence>
<name>A0A226EGH6_FOLCA</name>
<feature type="chain" id="PRO_5012330268" evidence="1">
    <location>
        <begin position="27"/>
        <end position="115"/>
    </location>
</feature>
<feature type="signal peptide" evidence="1">
    <location>
        <begin position="1"/>
        <end position="26"/>
    </location>
</feature>
<reference evidence="2 3" key="1">
    <citation type="submission" date="2015-12" db="EMBL/GenBank/DDBJ databases">
        <title>The genome of Folsomia candida.</title>
        <authorList>
            <person name="Faddeeva A."/>
            <person name="Derks M.F."/>
            <person name="Anvar Y."/>
            <person name="Smit S."/>
            <person name="Van Straalen N."/>
            <person name="Roelofs D."/>
        </authorList>
    </citation>
    <scope>NUCLEOTIDE SEQUENCE [LARGE SCALE GENOMIC DNA]</scope>
    <source>
        <strain evidence="2 3">VU population</strain>
        <tissue evidence="2">Whole body</tissue>
    </source>
</reference>
<gene>
    <name evidence="2" type="ORF">Fcan01_08792</name>
</gene>
<comment type="caution">
    <text evidence="2">The sequence shown here is derived from an EMBL/GenBank/DDBJ whole genome shotgun (WGS) entry which is preliminary data.</text>
</comment>
<protein>
    <submittedName>
        <fullName evidence="2">Uncharacterized protein</fullName>
    </submittedName>
</protein>
<evidence type="ECO:0000256" key="1">
    <source>
        <dbReference type="SAM" id="SignalP"/>
    </source>
</evidence>
<keyword evidence="1" id="KW-0732">Signal</keyword>
<organism evidence="2 3">
    <name type="scientific">Folsomia candida</name>
    <name type="common">Springtail</name>
    <dbReference type="NCBI Taxonomy" id="158441"/>
    <lineage>
        <taxon>Eukaryota</taxon>
        <taxon>Metazoa</taxon>
        <taxon>Ecdysozoa</taxon>
        <taxon>Arthropoda</taxon>
        <taxon>Hexapoda</taxon>
        <taxon>Collembola</taxon>
        <taxon>Entomobryomorpha</taxon>
        <taxon>Isotomoidea</taxon>
        <taxon>Isotomidae</taxon>
        <taxon>Proisotominae</taxon>
        <taxon>Folsomia</taxon>
    </lineage>
</organism>